<accession>A0ACA9SZI5</accession>
<evidence type="ECO:0000313" key="1">
    <source>
        <dbReference type="EMBL" id="CAG8852051.1"/>
    </source>
</evidence>
<feature type="non-terminal residue" evidence="1">
    <location>
        <position position="1"/>
    </location>
</feature>
<proteinExistence type="predicted"/>
<evidence type="ECO:0000313" key="2">
    <source>
        <dbReference type="Proteomes" id="UP000789920"/>
    </source>
</evidence>
<reference evidence="1" key="1">
    <citation type="submission" date="2021-06" db="EMBL/GenBank/DDBJ databases">
        <authorList>
            <person name="Kallberg Y."/>
            <person name="Tangrot J."/>
            <person name="Rosling A."/>
        </authorList>
    </citation>
    <scope>NUCLEOTIDE SEQUENCE</scope>
    <source>
        <strain evidence="1">MA461A</strain>
    </source>
</reference>
<sequence>GLGVLSDFLFGIHRKEDEDGFMDIEFKDSFKDEEIKIFIKVLKKIVEHRESKKNEYQNIKSISFCSGLTYLNKYAFPYFSKVYSEWTICKKTDERINRITKENNRLKRKLNVRGNDKEIYSSDEGNIKNNNDNNLESRPKAVKNSTKKL</sequence>
<gene>
    <name evidence="1" type="ORF">RPERSI_LOCUS36878</name>
</gene>
<dbReference type="Proteomes" id="UP000789920">
    <property type="component" value="Unassembled WGS sequence"/>
</dbReference>
<name>A0ACA9SZI5_9GLOM</name>
<protein>
    <submittedName>
        <fullName evidence="1">10375_t:CDS:1</fullName>
    </submittedName>
</protein>
<comment type="caution">
    <text evidence="1">The sequence shown here is derived from an EMBL/GenBank/DDBJ whole genome shotgun (WGS) entry which is preliminary data.</text>
</comment>
<keyword evidence="2" id="KW-1185">Reference proteome</keyword>
<feature type="non-terminal residue" evidence="1">
    <location>
        <position position="149"/>
    </location>
</feature>
<organism evidence="1 2">
    <name type="scientific">Racocetra persica</name>
    <dbReference type="NCBI Taxonomy" id="160502"/>
    <lineage>
        <taxon>Eukaryota</taxon>
        <taxon>Fungi</taxon>
        <taxon>Fungi incertae sedis</taxon>
        <taxon>Mucoromycota</taxon>
        <taxon>Glomeromycotina</taxon>
        <taxon>Glomeromycetes</taxon>
        <taxon>Diversisporales</taxon>
        <taxon>Gigasporaceae</taxon>
        <taxon>Racocetra</taxon>
    </lineage>
</organism>
<dbReference type="EMBL" id="CAJVQC010179696">
    <property type="protein sequence ID" value="CAG8852051.1"/>
    <property type="molecule type" value="Genomic_DNA"/>
</dbReference>